<organism evidence="1">
    <name type="scientific">Dulem virus 29</name>
    <dbReference type="NCBI Taxonomy" id="3145747"/>
    <lineage>
        <taxon>Viruses</taxon>
        <taxon>Duplodnaviria</taxon>
        <taxon>Heunggongvirae</taxon>
        <taxon>Uroviricota</taxon>
        <taxon>Caudoviricetes</taxon>
    </lineage>
</organism>
<sequence>MGFPKFWNNGKNDIIFCAIPRPYVMQMLFDDFVNVKAANIFSNILFECFNKSKGLGEKEAAAIFDNFNTYNANATKGLISLISWAMVHRTQVYIVYDKTTGVIRKANGEETSKISQDYQRQDFSDTGVMFNFNCYDKVKLIKLYLGLLYGTLEAMNTQVGISKAVKFKAKDLRITQSNESNSEFVEQAKEIVEGLSRGSSVLIDKDDELEVSEIDVKPIQEATDFYTKLMAGELRVSTSFIDGIILSGMNSTGEADLEANEAGIKIFFNSIFKPACKGLFGVDVDFVTDNYRRVAAMAKNLPYIESSTAVTDEQLEGYVNYMFGDQGENNG</sequence>
<proteinExistence type="predicted"/>
<evidence type="ECO:0000313" key="2">
    <source>
        <dbReference type="EMBL" id="XCD06209.1"/>
    </source>
</evidence>
<evidence type="ECO:0000313" key="1">
    <source>
        <dbReference type="EMBL" id="XCD03769.1"/>
    </source>
</evidence>
<protein>
    <submittedName>
        <fullName evidence="1">Portal protein</fullName>
    </submittedName>
</protein>
<dbReference type="EMBL" id="PP511380">
    <property type="protein sequence ID" value="XCD03769.1"/>
    <property type="molecule type" value="Genomic_DNA"/>
</dbReference>
<name>A0AAU8AXF2_9CAUD</name>
<dbReference type="EMBL" id="PP511642">
    <property type="protein sequence ID" value="XCD06209.1"/>
    <property type="molecule type" value="Genomic_DNA"/>
</dbReference>
<reference evidence="1" key="1">
    <citation type="submission" date="2024-03" db="EMBL/GenBank/DDBJ databases">
        <title>Diverse circular DNA viruses in blood, oral, and fecal samples of captive lemurs.</title>
        <authorList>
            <person name="Paietta E.N."/>
            <person name="Kraberger S."/>
            <person name="Lund M.C."/>
            <person name="Custer J.M."/>
            <person name="Vargas K.M."/>
            <person name="Ehmke E.E."/>
            <person name="Yoder A.D."/>
            <person name="Varsani A."/>
        </authorList>
    </citation>
    <scope>NUCLEOTIDE SEQUENCE</scope>
    <source>
        <strain evidence="1">Duke_21_2</strain>
        <strain evidence="2">Duke_25FS_5</strain>
    </source>
</reference>
<accession>A0AAU8AXF2</accession>